<accession>A0A8F6YC36</accession>
<protein>
    <submittedName>
        <fullName evidence="3">GAF domain-containing protein</fullName>
    </submittedName>
</protein>
<gene>
    <name evidence="3" type="ORF">KYE46_13150</name>
</gene>
<dbReference type="RefSeq" id="WP_219001071.1">
    <property type="nucleotide sequence ID" value="NZ_CP079194.1"/>
</dbReference>
<evidence type="ECO:0000259" key="2">
    <source>
        <dbReference type="Pfam" id="PF07568"/>
    </source>
</evidence>
<dbReference type="Proteomes" id="UP000825009">
    <property type="component" value="Chromosome"/>
</dbReference>
<reference evidence="3 4" key="1">
    <citation type="submission" date="2021-07" db="EMBL/GenBank/DDBJ databases">
        <title>A novel Jannaschia species isolated from marine dinoflagellate Ceratoperidinium margalefii.</title>
        <authorList>
            <person name="Jiang Y."/>
            <person name="Li Z."/>
        </authorList>
    </citation>
    <scope>NUCLEOTIDE SEQUENCE [LARGE SCALE GENOMIC DNA]</scope>
    <source>
        <strain evidence="3 4">J12C1-MA-4</strain>
    </source>
</reference>
<keyword evidence="4" id="KW-1185">Reference proteome</keyword>
<sequence>MAKVIDPAAAKGYVAAPHPSNDQRVAALHSYGILDTPRDAEYDAVVELIARICDVPFAVINFIDEDRQWFKAEVGLGTRELPLDESICAHAILLDDFMEIEDTLNDDRLCGNPLCVSGPNLRFYAGALLKTAEGMPLGTLCVLDQKPRVLTDLQRDAVKVMAAQVMRQMELALALRREELLRLEVDHRVKNSLQSVSAMARIQSRMLTDEAARDALQLMQQRVEIIAALHTALYKTNAGERINISAYLASVADLIRGTLHPNQELALSTGCNKATITSQEAGALGLIVAELTANSQKHGFADGRAGKMTLDLSTAEDGELVLTYTDDGLGSAAPKSESSTGMGMSVIDMLSEQLGGVFSADITEAGYQGTLRFRAVV</sequence>
<dbReference type="PANTHER" id="PTHR43102:SF2">
    <property type="entry name" value="GAF DOMAIN-CONTAINING PROTEIN"/>
    <property type="match status" value="1"/>
</dbReference>
<evidence type="ECO:0000259" key="1">
    <source>
        <dbReference type="Pfam" id="PF02518"/>
    </source>
</evidence>
<evidence type="ECO:0000313" key="3">
    <source>
        <dbReference type="EMBL" id="QXT38875.1"/>
    </source>
</evidence>
<organism evidence="3 4">
    <name type="scientific">Gymnodinialimonas ceratoperidinii</name>
    <dbReference type="NCBI Taxonomy" id="2856823"/>
    <lineage>
        <taxon>Bacteria</taxon>
        <taxon>Pseudomonadati</taxon>
        <taxon>Pseudomonadota</taxon>
        <taxon>Alphaproteobacteria</taxon>
        <taxon>Rhodobacterales</taxon>
        <taxon>Paracoccaceae</taxon>
        <taxon>Gymnodinialimonas</taxon>
    </lineage>
</organism>
<dbReference type="AlphaFoldDB" id="A0A8F6YC36"/>
<dbReference type="EMBL" id="CP079194">
    <property type="protein sequence ID" value="QXT38875.1"/>
    <property type="molecule type" value="Genomic_DNA"/>
</dbReference>
<dbReference type="KEGG" id="gce:KYE46_13150"/>
<dbReference type="InterPro" id="IPR003594">
    <property type="entry name" value="HATPase_dom"/>
</dbReference>
<dbReference type="Pfam" id="PF07568">
    <property type="entry name" value="HisKA_2"/>
    <property type="match status" value="1"/>
</dbReference>
<dbReference type="Pfam" id="PF02518">
    <property type="entry name" value="HATPase_c"/>
    <property type="match status" value="1"/>
</dbReference>
<proteinExistence type="predicted"/>
<feature type="domain" description="Signal transduction histidine kinase subgroup 2 dimerisation and phosphoacceptor" evidence="2">
    <location>
        <begin position="184"/>
        <end position="255"/>
    </location>
</feature>
<evidence type="ECO:0000313" key="4">
    <source>
        <dbReference type="Proteomes" id="UP000825009"/>
    </source>
</evidence>
<dbReference type="PANTHER" id="PTHR43102">
    <property type="entry name" value="SLR1143 PROTEIN"/>
    <property type="match status" value="1"/>
</dbReference>
<dbReference type="InterPro" id="IPR011495">
    <property type="entry name" value="Sig_transdc_His_kin_sub2_dim/P"/>
</dbReference>
<feature type="domain" description="Histidine kinase/HSP90-like ATPase" evidence="1">
    <location>
        <begin position="283"/>
        <end position="363"/>
    </location>
</feature>
<name>A0A8F6YC36_9RHOB</name>